<dbReference type="Gene3D" id="3.40.50.300">
    <property type="entry name" value="P-loop containing nucleotide triphosphate hydrolases"/>
    <property type="match status" value="1"/>
</dbReference>
<dbReference type="Proteomes" id="UP000183815">
    <property type="component" value="Unassembled WGS sequence"/>
</dbReference>
<feature type="domain" description="PilB3-like C-terminal" evidence="4">
    <location>
        <begin position="475"/>
        <end position="539"/>
    </location>
</feature>
<evidence type="ECO:0000256" key="1">
    <source>
        <dbReference type="ARBA" id="ARBA00006611"/>
    </source>
</evidence>
<dbReference type="InterPro" id="IPR001482">
    <property type="entry name" value="T2SS/T4SS_dom"/>
</dbReference>
<feature type="compositionally biased region" description="Basic and acidic residues" evidence="2">
    <location>
        <begin position="571"/>
        <end position="587"/>
    </location>
</feature>
<evidence type="ECO:0000313" key="6">
    <source>
        <dbReference type="EMBL" id="OIR16654.1"/>
    </source>
</evidence>
<dbReference type="GO" id="GO:0016887">
    <property type="term" value="F:ATP hydrolysis activity"/>
    <property type="evidence" value="ECO:0007669"/>
    <property type="project" value="InterPro"/>
</dbReference>
<dbReference type="PANTHER" id="PTHR30486">
    <property type="entry name" value="TWITCHING MOTILITY PROTEIN PILT"/>
    <property type="match status" value="1"/>
</dbReference>
<evidence type="ECO:0000259" key="3">
    <source>
        <dbReference type="Pfam" id="PF00437"/>
    </source>
</evidence>
<dbReference type="SUPFAM" id="SSF52540">
    <property type="entry name" value="P-loop containing nucleoside triphosphate hydrolases"/>
    <property type="match status" value="1"/>
</dbReference>
<dbReference type="EMBL" id="MIYU01000012">
    <property type="protein sequence ID" value="OIR16654.1"/>
    <property type="molecule type" value="Genomic_DNA"/>
</dbReference>
<accession>A0A1J5TXA2</accession>
<evidence type="ECO:0000256" key="2">
    <source>
        <dbReference type="SAM" id="MobiDB-lite"/>
    </source>
</evidence>
<evidence type="ECO:0000259" key="4">
    <source>
        <dbReference type="Pfam" id="PF23989"/>
    </source>
</evidence>
<sequence>MRSMEASGTSSDKGGSLSWSEKRKKKQAAKAGVISDLALSDIELGEDFEELDLYPVTPPFSYVRILFDKRDYSRLYYAIEPKVSPQEEKDLAVVMDVLTRALNIDIETLDMEQSDFLDKAVDDILDSYKLKSRLSNRSKIHYFIKRDLLGYGKVDVLMKDPNIEDVSCDGPNVDIFVYHRRFESLKTNVIWTDEVELERYIIRLAQRCGKHISVAEPLLDATLMDGSRIVMTLGREVSTKGSTFTIRRFRDEPFTPVDLLEFKTYDSMLLSFMWLAFQYGMSMLFVGGTASGKTTSLNAISLFLPWQHKIVSIEETRELNLPHPNWIPGCTREGFGGEKDASGKAQGEVDMYDLLRAALRERPEYIMVGEIRGAEAYVLFQAMATGHTTYSTFHADSVQSLVHRLENKPIEIPRVLIPALDGISIQIQTRVGGKRVRRVKQVIEIIGVDPHSGELLTNEVFRWDGQTDEYAFSGKSYMLEKIMLKANLNRVEVMEEIKRRQLVVEYAHRQNIRYYQDFAKLVAEYYVHPEDVMRNVYVDLEGGKVETKKQRKKGPAQQPVDISKFPPKTQDSLKKKRDAEVKHRMKEEEKISKITDAKKKTKAEAVEIARRKKEDTKYESTLLKEQAKHAPLDQLTPLASKLSLGDISALNPVEARRMLKYVNSEIGKRYKIESQIEKLANNQDKQSKAVSTEEKRRVSALENLKKSLAKGISRGPEPSWWHSWL</sequence>
<feature type="domain" description="PilB3-like N-terminal" evidence="5">
    <location>
        <begin position="39"/>
        <end position="82"/>
    </location>
</feature>
<proteinExistence type="inferred from homology"/>
<dbReference type="InterPro" id="IPR056571">
    <property type="entry name" value="PilB3-like_C"/>
</dbReference>
<comment type="similarity">
    <text evidence="1">Belongs to the GSP E family.</text>
</comment>
<dbReference type="InterPro" id="IPR050921">
    <property type="entry name" value="T4SS_GSP_E_ATPase"/>
</dbReference>
<reference evidence="6 7" key="1">
    <citation type="submission" date="2016-08" db="EMBL/GenBank/DDBJ databases">
        <title>New Insights into Marine Group III Euryarchaeota, from dark to light.</title>
        <authorList>
            <person name="Haro-Moreno J.M."/>
            <person name="Rodriguez-Valera F."/>
            <person name="Lopez-Garcia P."/>
            <person name="Moreira D."/>
            <person name="Martin-Cuadrado A.B."/>
        </authorList>
    </citation>
    <scope>NUCLEOTIDE SEQUENCE [LARGE SCALE GENOMIC DNA]</scope>
    <source>
        <strain evidence="6">CG-Bathy1</strain>
    </source>
</reference>
<gene>
    <name evidence="6" type="ORF">BEU04_01595</name>
</gene>
<dbReference type="Pfam" id="PF00437">
    <property type="entry name" value="T2SSE"/>
    <property type="match status" value="1"/>
</dbReference>
<dbReference type="InterPro" id="IPR056570">
    <property type="entry name" value="PilB3-like_N"/>
</dbReference>
<organism evidence="6 7">
    <name type="scientific">Marine Group III euryarchaeote CG-Bathy1</name>
    <dbReference type="NCBI Taxonomy" id="1889001"/>
    <lineage>
        <taxon>Archaea</taxon>
        <taxon>Methanobacteriati</taxon>
        <taxon>Thermoplasmatota</taxon>
        <taxon>Thermoplasmata</taxon>
        <taxon>Candidatus Thermoprofundales</taxon>
    </lineage>
</organism>
<dbReference type="CDD" id="cd01130">
    <property type="entry name" value="VirB11-like_ATPase"/>
    <property type="match status" value="1"/>
</dbReference>
<feature type="region of interest" description="Disordered" evidence="2">
    <location>
        <begin position="1"/>
        <end position="21"/>
    </location>
</feature>
<feature type="domain" description="Bacterial type II secretion system protein E" evidence="3">
    <location>
        <begin position="213"/>
        <end position="430"/>
    </location>
</feature>
<dbReference type="InterPro" id="IPR027417">
    <property type="entry name" value="P-loop_NTPase"/>
</dbReference>
<name>A0A1J5TXA2_9ARCH</name>
<feature type="region of interest" description="Disordered" evidence="2">
    <location>
        <begin position="547"/>
        <end position="587"/>
    </location>
</feature>
<dbReference type="AlphaFoldDB" id="A0A1J5TXA2"/>
<protein>
    <submittedName>
        <fullName evidence="6">Uncharacterized protein</fullName>
    </submittedName>
</protein>
<comment type="caution">
    <text evidence="6">The sequence shown here is derived from an EMBL/GenBank/DDBJ whole genome shotgun (WGS) entry which is preliminary data.</text>
</comment>
<dbReference type="PANTHER" id="PTHR30486:SF6">
    <property type="entry name" value="TYPE IV PILUS RETRACTATION ATPASE PILT"/>
    <property type="match status" value="1"/>
</dbReference>
<evidence type="ECO:0000259" key="5">
    <source>
        <dbReference type="Pfam" id="PF23990"/>
    </source>
</evidence>
<dbReference type="Gene3D" id="3.30.450.380">
    <property type="match status" value="1"/>
</dbReference>
<dbReference type="Pfam" id="PF23989">
    <property type="entry name" value="PilB3_C"/>
    <property type="match status" value="1"/>
</dbReference>
<evidence type="ECO:0000313" key="7">
    <source>
        <dbReference type="Proteomes" id="UP000183815"/>
    </source>
</evidence>
<dbReference type="Pfam" id="PF23990">
    <property type="entry name" value="PilB3_N"/>
    <property type="match status" value="1"/>
</dbReference>
<feature type="compositionally biased region" description="Polar residues" evidence="2">
    <location>
        <begin position="1"/>
        <end position="19"/>
    </location>
</feature>